<name>A0A484Z0A2_9ENTR</name>
<dbReference type="PANTHER" id="PTHR43584">
    <property type="entry name" value="NUCLEOTIDYL TRANSFERASE"/>
    <property type="match status" value="1"/>
</dbReference>
<dbReference type="Gene3D" id="2.160.10.10">
    <property type="entry name" value="Hexapeptide repeat proteins"/>
    <property type="match status" value="2"/>
</dbReference>
<sequence length="384" mass="43022">MKKYRLSDETRIWHSQNDEPRSPIILRQLIATMDFNDVASGNKGGWVEDESALAHEGHCWIYDENSVVFAGARVCDNARITQPCVISHRAQVGGNSWLDAVQVSHGAIISDNVTIQQAIVRGECHIYGNARVLHHSQVIAAKGLTPDHEQILKIYGNATVSESRIVHQAQIYGEAMVSNAFVEHRAEVFDHAILEGNELNNVWVCDCAKVYGHARLIAGKEEDAIPTLRYSSQVAENAVVEGNCVIKHHVLIGGQAWLRGGPILIDDRVVIQGRARITGDVLIEHRIEIIDDAVIEAFAGESIHLRGEKVINGRQRDHPHAPCWVRYSATIFAYWLTSSKRPLRNSAWRRQPSSVKPLRCATRLLLWLATRHLMTKRRISPRPA</sequence>
<dbReference type="Proteomes" id="UP000351155">
    <property type="component" value="Unassembled WGS sequence"/>
</dbReference>
<dbReference type="InterPro" id="IPR011004">
    <property type="entry name" value="Trimer_LpxA-like_sf"/>
</dbReference>
<dbReference type="CDD" id="cd00208">
    <property type="entry name" value="LbetaH"/>
    <property type="match status" value="1"/>
</dbReference>
<proteinExistence type="predicted"/>
<dbReference type="NCBIfam" id="NF040481">
    <property type="entry name" value="YdcK_fam"/>
    <property type="match status" value="1"/>
</dbReference>
<gene>
    <name evidence="3" type="ORF">NCTC12126_04459</name>
</gene>
<dbReference type="EMBL" id="CAADIW010000050">
    <property type="protein sequence ID" value="VFS41176.1"/>
    <property type="molecule type" value="Genomic_DNA"/>
</dbReference>
<dbReference type="InterPro" id="IPR048014">
    <property type="entry name" value="YdcK-like"/>
</dbReference>
<dbReference type="InterPro" id="IPR050065">
    <property type="entry name" value="GlmU-like"/>
</dbReference>
<keyword evidence="2" id="KW-0012">Acyltransferase</keyword>
<evidence type="ECO:0000313" key="3">
    <source>
        <dbReference type="EMBL" id="VFS41176.1"/>
    </source>
</evidence>
<evidence type="ECO:0000256" key="2">
    <source>
        <dbReference type="ARBA" id="ARBA00023315"/>
    </source>
</evidence>
<protein>
    <submittedName>
        <fullName evidence="3">Putative nucleoside-diphosphate-sugar pyrophosphorylase</fullName>
    </submittedName>
</protein>
<evidence type="ECO:0000256" key="1">
    <source>
        <dbReference type="ARBA" id="ARBA00022679"/>
    </source>
</evidence>
<dbReference type="Pfam" id="PF18836">
    <property type="entry name" value="B_solenoid_ydck"/>
    <property type="match status" value="2"/>
</dbReference>
<accession>A0A484Z0A2</accession>
<dbReference type="PANTHER" id="PTHR43584:SF2">
    <property type="entry name" value="NUCLEOSIDE-DIPHOSPHATE-SUGAR PYROPHOSPHORYLASES"/>
    <property type="match status" value="1"/>
</dbReference>
<dbReference type="SUPFAM" id="SSF51161">
    <property type="entry name" value="Trimeric LpxA-like enzymes"/>
    <property type="match status" value="1"/>
</dbReference>
<reference evidence="3 4" key="1">
    <citation type="submission" date="2019-03" db="EMBL/GenBank/DDBJ databases">
        <authorList>
            <consortium name="Pathogen Informatics"/>
        </authorList>
    </citation>
    <scope>NUCLEOTIDE SEQUENCE [LARGE SCALE GENOMIC DNA]</scope>
    <source>
        <strain evidence="3 4">NCTC12126</strain>
    </source>
</reference>
<dbReference type="GO" id="GO:0016746">
    <property type="term" value="F:acyltransferase activity"/>
    <property type="evidence" value="ECO:0007669"/>
    <property type="project" value="UniProtKB-KW"/>
</dbReference>
<keyword evidence="1" id="KW-0808">Transferase</keyword>
<dbReference type="AlphaFoldDB" id="A0A484Z0A2"/>
<dbReference type="InterPro" id="IPR040831">
    <property type="entry name" value="B_solenoid_ydck_rpt"/>
</dbReference>
<organism evidence="3 4">
    <name type="scientific">Enterobacter cancerogenus</name>
    <dbReference type="NCBI Taxonomy" id="69218"/>
    <lineage>
        <taxon>Bacteria</taxon>
        <taxon>Pseudomonadati</taxon>
        <taxon>Pseudomonadota</taxon>
        <taxon>Gammaproteobacteria</taxon>
        <taxon>Enterobacterales</taxon>
        <taxon>Enterobacteriaceae</taxon>
        <taxon>Enterobacter</taxon>
        <taxon>Enterobacter cloacae complex</taxon>
    </lineage>
</organism>
<dbReference type="GO" id="GO:0016779">
    <property type="term" value="F:nucleotidyltransferase activity"/>
    <property type="evidence" value="ECO:0007669"/>
    <property type="project" value="UniProtKB-ARBA"/>
</dbReference>
<evidence type="ECO:0000313" key="4">
    <source>
        <dbReference type="Proteomes" id="UP000351155"/>
    </source>
</evidence>